<feature type="compositionally biased region" description="Polar residues" evidence="1">
    <location>
        <begin position="158"/>
        <end position="168"/>
    </location>
</feature>
<evidence type="ECO:0000313" key="3">
    <source>
        <dbReference type="EMBL" id="CAJ1961511.1"/>
    </source>
</evidence>
<accession>A0AAD2G3I3</accession>
<dbReference type="InterPro" id="IPR049227">
    <property type="entry name" value="DUF6824"/>
</dbReference>
<evidence type="ECO:0000256" key="1">
    <source>
        <dbReference type="SAM" id="MobiDB-lite"/>
    </source>
</evidence>
<evidence type="ECO:0000259" key="2">
    <source>
        <dbReference type="Pfam" id="PF20710"/>
    </source>
</evidence>
<dbReference type="Proteomes" id="UP001295423">
    <property type="component" value="Unassembled WGS sequence"/>
</dbReference>
<keyword evidence="4" id="KW-1185">Reference proteome</keyword>
<feature type="compositionally biased region" description="Polar residues" evidence="1">
    <location>
        <begin position="289"/>
        <end position="302"/>
    </location>
</feature>
<comment type="caution">
    <text evidence="3">The sequence shown here is derived from an EMBL/GenBank/DDBJ whole genome shotgun (WGS) entry which is preliminary data.</text>
</comment>
<evidence type="ECO:0000313" key="4">
    <source>
        <dbReference type="Proteomes" id="UP001295423"/>
    </source>
</evidence>
<dbReference type="AlphaFoldDB" id="A0AAD2G3I3"/>
<proteinExistence type="predicted"/>
<name>A0AAD2G3I3_9STRA</name>
<feature type="domain" description="DUF6824" evidence="2">
    <location>
        <begin position="38"/>
        <end position="131"/>
    </location>
</feature>
<feature type="region of interest" description="Disordered" evidence="1">
    <location>
        <begin position="1"/>
        <end position="25"/>
    </location>
</feature>
<sequence>MNPNESLIADPAGMKANKTISGSESPNENYVSAVGSFDVLLGRGTGPSTNQGNVYFRETVEDLKASYIKTPSRKEKKQIVHKIVRDIKTKKGRFLNKVCKSKIRTLGLNQDALYEVVPDSVALEKTKQAIRYVHYKKEPSSRAKRSSSVEKERCFSCGDSQASSSSTTDMDDQARAHGPAHEPSTQLKSEYSTYTNNAAAPLIPCTPLIGIHPTILALFQASNPVAFSNLALLSALSNGGLNLHPTVASLFLAQTANQASLSFAREMEAAANLRNLPKTLSGPPMVAPNPSTAPSKKVSPSA</sequence>
<gene>
    <name evidence="3" type="ORF">CYCCA115_LOCUS19233</name>
</gene>
<protein>
    <recommendedName>
        <fullName evidence="2">DUF6824 domain-containing protein</fullName>
    </recommendedName>
</protein>
<dbReference type="EMBL" id="CAKOGP040002091">
    <property type="protein sequence ID" value="CAJ1961511.1"/>
    <property type="molecule type" value="Genomic_DNA"/>
</dbReference>
<reference evidence="3" key="1">
    <citation type="submission" date="2023-08" db="EMBL/GenBank/DDBJ databases">
        <authorList>
            <person name="Audoor S."/>
            <person name="Bilcke G."/>
        </authorList>
    </citation>
    <scope>NUCLEOTIDE SEQUENCE</scope>
</reference>
<feature type="region of interest" description="Disordered" evidence="1">
    <location>
        <begin position="157"/>
        <end position="186"/>
    </location>
</feature>
<organism evidence="3 4">
    <name type="scientific">Cylindrotheca closterium</name>
    <dbReference type="NCBI Taxonomy" id="2856"/>
    <lineage>
        <taxon>Eukaryota</taxon>
        <taxon>Sar</taxon>
        <taxon>Stramenopiles</taxon>
        <taxon>Ochrophyta</taxon>
        <taxon>Bacillariophyta</taxon>
        <taxon>Bacillariophyceae</taxon>
        <taxon>Bacillariophycidae</taxon>
        <taxon>Bacillariales</taxon>
        <taxon>Bacillariaceae</taxon>
        <taxon>Cylindrotheca</taxon>
    </lineage>
</organism>
<feature type="region of interest" description="Disordered" evidence="1">
    <location>
        <begin position="276"/>
        <end position="302"/>
    </location>
</feature>
<dbReference type="Pfam" id="PF20710">
    <property type="entry name" value="DUF6824"/>
    <property type="match status" value="1"/>
</dbReference>